<evidence type="ECO:0000313" key="2">
    <source>
        <dbReference type="EMBL" id="KKU33942.1"/>
    </source>
</evidence>
<dbReference type="AlphaFoldDB" id="A0A0G1PMM0"/>
<accession>A0A0G1PMM0</accession>
<reference evidence="2 3" key="1">
    <citation type="journal article" date="2015" name="Nature">
        <title>rRNA introns, odd ribosomes, and small enigmatic genomes across a large radiation of phyla.</title>
        <authorList>
            <person name="Brown C.T."/>
            <person name="Hug L.A."/>
            <person name="Thomas B.C."/>
            <person name="Sharon I."/>
            <person name="Castelle C.J."/>
            <person name="Singh A."/>
            <person name="Wilkins M.J."/>
            <person name="Williams K.H."/>
            <person name="Banfield J.F."/>
        </authorList>
    </citation>
    <scope>NUCLEOTIDE SEQUENCE [LARGE SCALE GENOMIC DNA]</scope>
</reference>
<comment type="caution">
    <text evidence="2">The sequence shown here is derived from an EMBL/GenBank/DDBJ whole genome shotgun (WGS) entry which is preliminary data.</text>
</comment>
<protein>
    <submittedName>
        <fullName evidence="2">Uncharacterized protein</fullName>
    </submittedName>
</protein>
<evidence type="ECO:0000256" key="1">
    <source>
        <dbReference type="SAM" id="MobiDB-lite"/>
    </source>
</evidence>
<dbReference type="EMBL" id="LCMI01000001">
    <property type="protein sequence ID" value="KKU33942.1"/>
    <property type="molecule type" value="Genomic_DNA"/>
</dbReference>
<sequence>MSLDAPDQEFSIQILPNTEIKETSPSIEYYLDRQEFRDVIKENWPDLLEMLDHIVHPACSQHPDALESWEIDQRNNRTDTISRLPPLFALQILLYEECFGVNANPGRKLSDPEISMQDSYAPSPGGLLSHGYPYGTFDGATLESVSQLPFAGDSAKEAVASLSDRNQRRQLAGIISRSLYPEDFGPSSTFSDQRRRNTARSLEDPNVTPRDEANSWALRLVKMVKLATLGNSVKDQSLKDIVYRDSKGEWSLAMYWHLLWKKMSRSLIESDQSSQFKNPYDTEVKKAIGDLLRVRLNPDVQVLFKYISPSGYINGQ</sequence>
<proteinExistence type="predicted"/>
<gene>
    <name evidence="2" type="ORF">UX47_C0001G0225</name>
</gene>
<name>A0A0G1PMM0_9BACT</name>
<organism evidence="2 3">
    <name type="scientific">Candidatus Collierbacteria bacterium GW2011_GWA2_46_26</name>
    <dbReference type="NCBI Taxonomy" id="1618381"/>
    <lineage>
        <taxon>Bacteria</taxon>
        <taxon>Candidatus Collieribacteriota</taxon>
    </lineage>
</organism>
<evidence type="ECO:0000313" key="3">
    <source>
        <dbReference type="Proteomes" id="UP000034794"/>
    </source>
</evidence>
<feature type="region of interest" description="Disordered" evidence="1">
    <location>
        <begin position="184"/>
        <end position="210"/>
    </location>
</feature>
<dbReference type="Proteomes" id="UP000034794">
    <property type="component" value="Unassembled WGS sequence"/>
</dbReference>